<feature type="non-terminal residue" evidence="11">
    <location>
        <position position="131"/>
    </location>
</feature>
<dbReference type="InterPro" id="IPR021190">
    <property type="entry name" value="Pept_M10A"/>
</dbReference>
<sequence length="131" mass="14796">AFKTWSAVTPLRFILITEKRPKVHMYMRFATRIHCCHLAPPADMAFDGLGGVLAHTEYPRYGGDLHVDDDENWALHFDPRNASVSSLLYVLIHEIGHGLGLEHSCDPESIMFPNTGGYNHNYSLNHNDIHA</sequence>
<feature type="binding site" evidence="9">
    <location>
        <position position="111"/>
    </location>
    <ligand>
        <name>Zn(2+)</name>
        <dbReference type="ChEBI" id="CHEBI:29105"/>
        <label>2</label>
        <note>catalytic</note>
    </ligand>
</feature>
<feature type="binding site" evidence="9">
    <location>
        <position position="71"/>
    </location>
    <ligand>
        <name>Ca(2+)</name>
        <dbReference type="ChEBI" id="CHEBI:29108"/>
        <label>3</label>
    </ligand>
</feature>
<dbReference type="InterPro" id="IPR001818">
    <property type="entry name" value="Pept_M10_metallopeptidase"/>
</dbReference>
<feature type="non-terminal residue" evidence="11">
    <location>
        <position position="1"/>
    </location>
</feature>
<reference evidence="11" key="1">
    <citation type="submission" date="2020-11" db="EMBL/GenBank/DDBJ databases">
        <authorList>
            <person name="Tran Van P."/>
        </authorList>
    </citation>
    <scope>NUCLEOTIDE SEQUENCE</scope>
</reference>
<feature type="binding site" evidence="9">
    <location>
        <position position="64"/>
    </location>
    <ligand>
        <name>Ca(2+)</name>
        <dbReference type="ChEBI" id="CHEBI:29108"/>
        <label>2</label>
    </ligand>
</feature>
<dbReference type="Pfam" id="PF00413">
    <property type="entry name" value="Peptidase_M10"/>
    <property type="match status" value="1"/>
</dbReference>
<feature type="binding site" evidence="9">
    <location>
        <position position="69"/>
    </location>
    <ligand>
        <name>Ca(2+)</name>
        <dbReference type="ChEBI" id="CHEBI:29108"/>
        <label>1</label>
    </ligand>
</feature>
<feature type="binding site" evidence="9">
    <location>
        <position position="66"/>
    </location>
    <ligand>
        <name>Zn(2+)</name>
        <dbReference type="ChEBI" id="CHEBI:29105"/>
        <label>1</label>
    </ligand>
</feature>
<evidence type="ECO:0000256" key="3">
    <source>
        <dbReference type="ARBA" id="ARBA00022723"/>
    </source>
</evidence>
<dbReference type="GO" id="GO:0008270">
    <property type="term" value="F:zinc ion binding"/>
    <property type="evidence" value="ECO:0007669"/>
    <property type="project" value="InterPro"/>
</dbReference>
<evidence type="ECO:0000313" key="11">
    <source>
        <dbReference type="EMBL" id="CAD7650886.1"/>
    </source>
</evidence>
<feature type="binding site" evidence="9">
    <location>
        <position position="62"/>
    </location>
    <ligand>
        <name>Ca(2+)</name>
        <dbReference type="ChEBI" id="CHEBI:29108"/>
        <label>2</label>
    </ligand>
</feature>
<keyword evidence="3 9" id="KW-0479">Metal-binding</keyword>
<feature type="binding site" evidence="9">
    <location>
        <position position="71"/>
    </location>
    <ligand>
        <name>Ca(2+)</name>
        <dbReference type="ChEBI" id="CHEBI:29108"/>
        <label>1</label>
    </ligand>
</feature>
<dbReference type="GO" id="GO:0005615">
    <property type="term" value="C:extracellular space"/>
    <property type="evidence" value="ECO:0007669"/>
    <property type="project" value="TreeGrafter"/>
</dbReference>
<comment type="cofactor">
    <cofactor evidence="9">
        <name>Zn(2+)</name>
        <dbReference type="ChEBI" id="CHEBI:29105"/>
    </cofactor>
    <text evidence="9">Binds 2 Zn(2+) ions per subunit.</text>
</comment>
<evidence type="ECO:0000259" key="10">
    <source>
        <dbReference type="SMART" id="SM00235"/>
    </source>
</evidence>
<feature type="domain" description="Peptidase metallopeptidase" evidence="10">
    <location>
        <begin position="1"/>
        <end position="131"/>
    </location>
</feature>
<dbReference type="SMART" id="SM00235">
    <property type="entry name" value="ZnMc"/>
    <property type="match status" value="1"/>
</dbReference>
<dbReference type="Gene3D" id="3.40.390.10">
    <property type="entry name" value="Collagenase (Catalytic Domain)"/>
    <property type="match status" value="1"/>
</dbReference>
<organism evidence="11">
    <name type="scientific">Medioppia subpectinata</name>
    <dbReference type="NCBI Taxonomy" id="1979941"/>
    <lineage>
        <taxon>Eukaryota</taxon>
        <taxon>Metazoa</taxon>
        <taxon>Ecdysozoa</taxon>
        <taxon>Arthropoda</taxon>
        <taxon>Chelicerata</taxon>
        <taxon>Arachnida</taxon>
        <taxon>Acari</taxon>
        <taxon>Acariformes</taxon>
        <taxon>Sarcoptiformes</taxon>
        <taxon>Oribatida</taxon>
        <taxon>Brachypylina</taxon>
        <taxon>Oppioidea</taxon>
        <taxon>Oppiidae</taxon>
        <taxon>Medioppia</taxon>
    </lineage>
</organism>
<feature type="active site" evidence="8">
    <location>
        <position position="94"/>
    </location>
</feature>
<dbReference type="PANTHER" id="PTHR10201">
    <property type="entry name" value="MATRIX METALLOPROTEINASE"/>
    <property type="match status" value="1"/>
</dbReference>
<keyword evidence="4" id="KW-0732">Signal</keyword>
<feature type="binding site" evidence="9">
    <location>
        <position position="55"/>
    </location>
    <ligand>
        <name>Zn(2+)</name>
        <dbReference type="ChEBI" id="CHEBI:29105"/>
        <label>1</label>
    </ligand>
</feature>
<feature type="binding site" evidence="9">
    <location>
        <position position="48"/>
    </location>
    <ligand>
        <name>Ca(2+)</name>
        <dbReference type="ChEBI" id="CHEBI:29108"/>
        <label>3</label>
    </ligand>
</feature>
<protein>
    <recommendedName>
        <fullName evidence="10">Peptidase metallopeptidase domain-containing protein</fullName>
    </recommendedName>
</protein>
<dbReference type="Proteomes" id="UP000759131">
    <property type="component" value="Unassembled WGS sequence"/>
</dbReference>
<gene>
    <name evidence="11" type="ORF">OSB1V03_LOCUS23074</name>
</gene>
<evidence type="ECO:0000256" key="9">
    <source>
        <dbReference type="PIRSR" id="PIRSR621190-2"/>
    </source>
</evidence>
<comment type="cofactor">
    <cofactor evidence="9">
        <name>Ca(2+)</name>
        <dbReference type="ChEBI" id="CHEBI:29108"/>
    </cofactor>
    <text evidence="9">Can bind about 5 Ca(2+) ions per subunit.</text>
</comment>
<evidence type="ECO:0000256" key="8">
    <source>
        <dbReference type="PIRSR" id="PIRSR621190-1"/>
    </source>
</evidence>
<feature type="binding site" evidence="9">
    <location>
        <position position="34"/>
    </location>
    <ligand>
        <name>Zn(2+)</name>
        <dbReference type="ChEBI" id="CHEBI:29105"/>
        <label>1</label>
    </ligand>
</feature>
<dbReference type="GO" id="GO:0031012">
    <property type="term" value="C:extracellular matrix"/>
    <property type="evidence" value="ECO:0007669"/>
    <property type="project" value="InterPro"/>
</dbReference>
<dbReference type="GO" id="GO:0030574">
    <property type="term" value="P:collagen catabolic process"/>
    <property type="evidence" value="ECO:0007669"/>
    <property type="project" value="TreeGrafter"/>
</dbReference>
<feature type="binding site" evidence="9">
    <location>
        <position position="93"/>
    </location>
    <ligand>
        <name>Zn(2+)</name>
        <dbReference type="ChEBI" id="CHEBI:29105"/>
        <label>2</label>
        <note>catalytic</note>
    </ligand>
</feature>
<dbReference type="InterPro" id="IPR006026">
    <property type="entry name" value="Peptidase_Metallo"/>
</dbReference>
<dbReference type="AlphaFoldDB" id="A0A7R9LZN4"/>
<dbReference type="PANTHER" id="PTHR10201:SF291">
    <property type="entry name" value="MATRIX METALLOPROTEINASE 1, ISOFORM C-RELATED"/>
    <property type="match status" value="1"/>
</dbReference>
<dbReference type="EMBL" id="OC908894">
    <property type="protein sequence ID" value="CAD7650886.1"/>
    <property type="molecule type" value="Genomic_DNA"/>
</dbReference>
<keyword evidence="2" id="KW-0645">Protease</keyword>
<keyword evidence="5" id="KW-0378">Hydrolase</keyword>
<keyword evidence="9" id="KW-0106">Calcium</keyword>
<evidence type="ECO:0000256" key="4">
    <source>
        <dbReference type="ARBA" id="ARBA00022729"/>
    </source>
</evidence>
<evidence type="ECO:0000313" key="12">
    <source>
        <dbReference type="Proteomes" id="UP000759131"/>
    </source>
</evidence>
<evidence type="ECO:0000256" key="5">
    <source>
        <dbReference type="ARBA" id="ARBA00022801"/>
    </source>
</evidence>
<keyword evidence="12" id="KW-1185">Reference proteome</keyword>
<dbReference type="SUPFAM" id="SSF55486">
    <property type="entry name" value="Metalloproteases ('zincins'), catalytic domain"/>
    <property type="match status" value="1"/>
</dbReference>
<comment type="similarity">
    <text evidence="1">Belongs to the peptidase M10A family.</text>
</comment>
<proteinExistence type="inferred from homology"/>
<evidence type="ECO:0000256" key="1">
    <source>
        <dbReference type="ARBA" id="ARBA00010370"/>
    </source>
</evidence>
<dbReference type="GO" id="GO:0006508">
    <property type="term" value="P:proteolysis"/>
    <property type="evidence" value="ECO:0007669"/>
    <property type="project" value="UniProtKB-KW"/>
</dbReference>
<feature type="binding site" evidence="9">
    <location>
        <position position="103"/>
    </location>
    <ligand>
        <name>Zn(2+)</name>
        <dbReference type="ChEBI" id="CHEBI:29105"/>
        <label>2</label>
        <note>catalytic</note>
    </ligand>
</feature>
<feature type="binding site" evidence="9">
    <location>
        <position position="47"/>
    </location>
    <ligand>
        <name>Ca(2+)</name>
        <dbReference type="ChEBI" id="CHEBI:29108"/>
        <label>3</label>
    </ligand>
</feature>
<dbReference type="EMBL" id="CAJPIZ010054319">
    <property type="protein sequence ID" value="CAG2123129.1"/>
    <property type="molecule type" value="Genomic_DNA"/>
</dbReference>
<dbReference type="PRINTS" id="PR00138">
    <property type="entry name" value="MATRIXIN"/>
</dbReference>
<dbReference type="OrthoDB" id="6429623at2759"/>
<name>A0A7R9LZN4_9ACAR</name>
<accession>A0A7R9LZN4</accession>
<dbReference type="GO" id="GO:0030198">
    <property type="term" value="P:extracellular matrix organization"/>
    <property type="evidence" value="ECO:0007669"/>
    <property type="project" value="TreeGrafter"/>
</dbReference>
<feature type="binding site" evidence="9">
    <location>
        <position position="97"/>
    </location>
    <ligand>
        <name>Zn(2+)</name>
        <dbReference type="ChEBI" id="CHEBI:29105"/>
        <label>2</label>
        <note>catalytic</note>
    </ligand>
</feature>
<keyword evidence="7" id="KW-0482">Metalloprotease</keyword>
<evidence type="ECO:0000256" key="7">
    <source>
        <dbReference type="ARBA" id="ARBA00023049"/>
    </source>
</evidence>
<dbReference type="InterPro" id="IPR024079">
    <property type="entry name" value="MetalloPept_cat_dom_sf"/>
</dbReference>
<feature type="binding site" evidence="9">
    <location>
        <position position="68"/>
    </location>
    <ligand>
        <name>Ca(2+)</name>
        <dbReference type="ChEBI" id="CHEBI:29108"/>
        <label>3</label>
    </ligand>
</feature>
<evidence type="ECO:0000256" key="6">
    <source>
        <dbReference type="ARBA" id="ARBA00022833"/>
    </source>
</evidence>
<dbReference type="GO" id="GO:0004222">
    <property type="term" value="F:metalloendopeptidase activity"/>
    <property type="evidence" value="ECO:0007669"/>
    <property type="project" value="InterPro"/>
</dbReference>
<keyword evidence="6 9" id="KW-0862">Zinc</keyword>
<evidence type="ECO:0000256" key="2">
    <source>
        <dbReference type="ARBA" id="ARBA00022670"/>
    </source>
</evidence>